<evidence type="ECO:0000313" key="3">
    <source>
        <dbReference type="EMBL" id="RGN20453.1"/>
    </source>
</evidence>
<organism evidence="3 6">
    <name type="scientific">Agathobacter rectalis</name>
    <dbReference type="NCBI Taxonomy" id="39491"/>
    <lineage>
        <taxon>Bacteria</taxon>
        <taxon>Bacillati</taxon>
        <taxon>Bacillota</taxon>
        <taxon>Clostridia</taxon>
        <taxon>Lachnospirales</taxon>
        <taxon>Lachnospiraceae</taxon>
        <taxon>Agathobacter</taxon>
    </lineage>
</organism>
<reference evidence="6 7" key="1">
    <citation type="submission" date="2018-08" db="EMBL/GenBank/DDBJ databases">
        <title>A genome reference for cultivated species of the human gut microbiota.</title>
        <authorList>
            <person name="Zou Y."/>
            <person name="Xue W."/>
            <person name="Luo G."/>
        </authorList>
    </citation>
    <scope>NUCLEOTIDE SEQUENCE [LARGE SCALE GENOMIC DNA]</scope>
    <source>
        <strain evidence="4 7">AM26-2LB</strain>
        <strain evidence="3 6">OM05-6AA</strain>
    </source>
</reference>
<dbReference type="Gene3D" id="3.30.2310.20">
    <property type="entry name" value="RelE-like"/>
    <property type="match status" value="1"/>
</dbReference>
<dbReference type="Pfam" id="PF05016">
    <property type="entry name" value="ParE_toxin"/>
    <property type="match status" value="1"/>
</dbReference>
<dbReference type="EMBL" id="QSKY01000009">
    <property type="protein sequence ID" value="RHF04673.1"/>
    <property type="molecule type" value="Genomic_DNA"/>
</dbReference>
<evidence type="ECO:0000256" key="1">
    <source>
        <dbReference type="ARBA" id="ARBA00022649"/>
    </source>
</evidence>
<dbReference type="RefSeq" id="WP_022293321.1">
    <property type="nucleotide sequence ID" value="NZ_JADMPC010000017.1"/>
</dbReference>
<name>A0A3E5AK02_9FIRM</name>
<dbReference type="EMBL" id="QSUG01000018">
    <property type="protein sequence ID" value="RGN20453.1"/>
    <property type="molecule type" value="Genomic_DNA"/>
</dbReference>
<accession>A0A3E5AK02</accession>
<reference evidence="5 8" key="2">
    <citation type="submission" date="2019-08" db="EMBL/GenBank/DDBJ databases">
        <authorList>
            <person name="Duncan S."/>
            <person name="Walker A."/>
        </authorList>
    </citation>
    <scope>NUCLEOTIDE SEQUENCE [LARGE SCALE GENOMIC DNA]</scope>
    <source>
        <strain evidence="5 8">L2-21</strain>
    </source>
</reference>
<dbReference type="EMBL" id="VSTG01000007">
    <property type="protein sequence ID" value="TYL58230.1"/>
    <property type="molecule type" value="Genomic_DNA"/>
</dbReference>
<dbReference type="InterPro" id="IPR035093">
    <property type="entry name" value="RelE/ParE_toxin_dom_sf"/>
</dbReference>
<dbReference type="Proteomes" id="UP001197684">
    <property type="component" value="Unassembled WGS sequence"/>
</dbReference>
<evidence type="ECO:0000313" key="4">
    <source>
        <dbReference type="EMBL" id="RHF04673.1"/>
    </source>
</evidence>
<sequence>MQFNVELSELAEKQYDIILSYISNVLKNPQALENVMDDFDDTVGKLEKMADTFNYCKSDRLRELGLRKISFAKHRYLLVYRVAGNRVIIEGIYHELQDYENSIM</sequence>
<dbReference type="Proteomes" id="UP000324325">
    <property type="component" value="Unassembled WGS sequence"/>
</dbReference>
<dbReference type="EMBL" id="JAJCJK010000009">
    <property type="protein sequence ID" value="MCB6938237.1"/>
    <property type="molecule type" value="Genomic_DNA"/>
</dbReference>
<gene>
    <name evidence="4" type="ORF">DW703_07935</name>
    <name evidence="3" type="ORF">DXB72_14050</name>
    <name evidence="5" type="ORF">FYL37_07015</name>
    <name evidence="2" type="ORF">LIZ56_07385</name>
</gene>
<evidence type="ECO:0000313" key="8">
    <source>
        <dbReference type="Proteomes" id="UP000324325"/>
    </source>
</evidence>
<protein>
    <submittedName>
        <fullName evidence="3">Type II toxin-antitoxin system RelE/ParE family toxin</fullName>
    </submittedName>
</protein>
<evidence type="ECO:0000313" key="2">
    <source>
        <dbReference type="EMBL" id="MCB6938237.1"/>
    </source>
</evidence>
<proteinExistence type="predicted"/>
<dbReference type="AlphaFoldDB" id="A0A3E5AK02"/>
<keyword evidence="1" id="KW-1277">Toxin-antitoxin system</keyword>
<reference evidence="2" key="4">
    <citation type="submission" date="2021-10" db="EMBL/GenBank/DDBJ databases">
        <title>Collection of gut derived symbiotic bacterial strains cultured from healthy donors.</title>
        <authorList>
            <person name="Lin H."/>
            <person name="Littmann E."/>
            <person name="Kohout C."/>
            <person name="Pamer E.G."/>
        </authorList>
    </citation>
    <scope>NUCLEOTIDE SEQUENCE</scope>
    <source>
        <strain evidence="2">DFI.9.42</strain>
    </source>
</reference>
<dbReference type="InterPro" id="IPR007712">
    <property type="entry name" value="RelE/ParE_toxin"/>
</dbReference>
<comment type="caution">
    <text evidence="3">The sequence shown here is derived from an EMBL/GenBank/DDBJ whole genome shotgun (WGS) entry which is preliminary data.</text>
</comment>
<evidence type="ECO:0000313" key="7">
    <source>
        <dbReference type="Proteomes" id="UP000283501"/>
    </source>
</evidence>
<evidence type="ECO:0000313" key="6">
    <source>
        <dbReference type="Proteomes" id="UP000260970"/>
    </source>
</evidence>
<evidence type="ECO:0000313" key="5">
    <source>
        <dbReference type="EMBL" id="TYL58230.1"/>
    </source>
</evidence>
<dbReference type="Proteomes" id="UP000260970">
    <property type="component" value="Unassembled WGS sequence"/>
</dbReference>
<reference evidence="5 8" key="3">
    <citation type="submission" date="2019-09" db="EMBL/GenBank/DDBJ databases">
        <title>Strain-level analysis of Eubacterium rectale using genomes from metagenomes.</title>
        <authorList>
            <person name="Karcher N."/>
            <person name="Segata N."/>
        </authorList>
    </citation>
    <scope>NUCLEOTIDE SEQUENCE [LARGE SCALE GENOMIC DNA]</scope>
    <source>
        <strain evidence="5 8">L2-21</strain>
    </source>
</reference>
<dbReference type="Proteomes" id="UP000283501">
    <property type="component" value="Unassembled WGS sequence"/>
</dbReference>